<gene>
    <name evidence="6" type="primary">appA</name>
    <name evidence="6" type="ORF">POI8812_01673</name>
</gene>
<dbReference type="Pfam" id="PF00496">
    <property type="entry name" value="SBP_bac_5"/>
    <property type="match status" value="1"/>
</dbReference>
<dbReference type="PANTHER" id="PTHR30290">
    <property type="entry name" value="PERIPLASMIC BINDING COMPONENT OF ABC TRANSPORTER"/>
    <property type="match status" value="1"/>
</dbReference>
<dbReference type="PIRSF" id="PIRSF002741">
    <property type="entry name" value="MppA"/>
    <property type="match status" value="1"/>
</dbReference>
<dbReference type="Gene3D" id="3.40.190.10">
    <property type="entry name" value="Periplasmic binding protein-like II"/>
    <property type="match status" value="1"/>
</dbReference>
<accession>A0A2R8ABA4</accession>
<evidence type="ECO:0000256" key="1">
    <source>
        <dbReference type="ARBA" id="ARBA00004418"/>
    </source>
</evidence>
<name>A0A2R8ABA4_9RHOB</name>
<protein>
    <submittedName>
        <fullName evidence="6">Oligopeptide-binding protein AppA</fullName>
    </submittedName>
</protein>
<feature type="domain" description="Solute-binding protein family 5" evidence="5">
    <location>
        <begin position="97"/>
        <end position="503"/>
    </location>
</feature>
<dbReference type="Proteomes" id="UP000244932">
    <property type="component" value="Unassembled WGS sequence"/>
</dbReference>
<evidence type="ECO:0000256" key="2">
    <source>
        <dbReference type="ARBA" id="ARBA00005695"/>
    </source>
</evidence>
<keyword evidence="3 4" id="KW-0732">Signal</keyword>
<evidence type="ECO:0000259" key="5">
    <source>
        <dbReference type="Pfam" id="PF00496"/>
    </source>
</evidence>
<dbReference type="CDD" id="cd08497">
    <property type="entry name" value="MbnE-like"/>
    <property type="match status" value="1"/>
</dbReference>
<organism evidence="6 7">
    <name type="scientific">Pontivivens insulae</name>
    <dbReference type="NCBI Taxonomy" id="1639689"/>
    <lineage>
        <taxon>Bacteria</taxon>
        <taxon>Pseudomonadati</taxon>
        <taxon>Pseudomonadota</taxon>
        <taxon>Alphaproteobacteria</taxon>
        <taxon>Rhodobacterales</taxon>
        <taxon>Paracoccaceae</taxon>
        <taxon>Pontivivens</taxon>
    </lineage>
</organism>
<evidence type="ECO:0000256" key="3">
    <source>
        <dbReference type="ARBA" id="ARBA00022729"/>
    </source>
</evidence>
<evidence type="ECO:0000256" key="4">
    <source>
        <dbReference type="SAM" id="SignalP"/>
    </source>
</evidence>
<dbReference type="OrthoDB" id="9803988at2"/>
<dbReference type="GO" id="GO:0015833">
    <property type="term" value="P:peptide transport"/>
    <property type="evidence" value="ECO:0007669"/>
    <property type="project" value="TreeGrafter"/>
</dbReference>
<dbReference type="GO" id="GO:1904680">
    <property type="term" value="F:peptide transmembrane transporter activity"/>
    <property type="evidence" value="ECO:0007669"/>
    <property type="project" value="TreeGrafter"/>
</dbReference>
<dbReference type="InterPro" id="IPR000914">
    <property type="entry name" value="SBP_5_dom"/>
</dbReference>
<comment type="subcellular location">
    <subcellularLocation>
        <location evidence="1">Periplasm</location>
    </subcellularLocation>
</comment>
<dbReference type="SUPFAM" id="SSF53850">
    <property type="entry name" value="Periplasmic binding protein-like II"/>
    <property type="match status" value="1"/>
</dbReference>
<dbReference type="RefSeq" id="WP_108782070.1">
    <property type="nucleotide sequence ID" value="NZ_OMKW01000002.1"/>
</dbReference>
<dbReference type="PANTHER" id="PTHR30290:SF64">
    <property type="entry name" value="ABC TRANSPORTER PERIPLASMIC BINDING PROTEIN"/>
    <property type="match status" value="1"/>
</dbReference>
<dbReference type="GO" id="GO:0043190">
    <property type="term" value="C:ATP-binding cassette (ABC) transporter complex"/>
    <property type="evidence" value="ECO:0007669"/>
    <property type="project" value="InterPro"/>
</dbReference>
<dbReference type="Gene3D" id="3.10.105.10">
    <property type="entry name" value="Dipeptide-binding Protein, Domain 3"/>
    <property type="match status" value="1"/>
</dbReference>
<evidence type="ECO:0000313" key="6">
    <source>
        <dbReference type="EMBL" id="SPF29365.1"/>
    </source>
</evidence>
<keyword evidence="7" id="KW-1185">Reference proteome</keyword>
<dbReference type="InterPro" id="IPR030678">
    <property type="entry name" value="Peptide/Ni-bd"/>
</dbReference>
<proteinExistence type="inferred from homology"/>
<evidence type="ECO:0000313" key="7">
    <source>
        <dbReference type="Proteomes" id="UP000244932"/>
    </source>
</evidence>
<dbReference type="GO" id="GO:0030288">
    <property type="term" value="C:outer membrane-bounded periplasmic space"/>
    <property type="evidence" value="ECO:0007669"/>
    <property type="project" value="TreeGrafter"/>
</dbReference>
<dbReference type="GO" id="GO:0042884">
    <property type="term" value="P:microcin transport"/>
    <property type="evidence" value="ECO:0007669"/>
    <property type="project" value="TreeGrafter"/>
</dbReference>
<reference evidence="6 7" key="1">
    <citation type="submission" date="2018-03" db="EMBL/GenBank/DDBJ databases">
        <authorList>
            <person name="Keele B.F."/>
        </authorList>
    </citation>
    <scope>NUCLEOTIDE SEQUENCE [LARGE SCALE GENOMIC DNA]</scope>
    <source>
        <strain evidence="6 7">CeCT 8812</strain>
    </source>
</reference>
<dbReference type="EMBL" id="OMKW01000002">
    <property type="protein sequence ID" value="SPF29365.1"/>
    <property type="molecule type" value="Genomic_DNA"/>
</dbReference>
<comment type="similarity">
    <text evidence="2">Belongs to the bacterial solute-binding protein 5 family.</text>
</comment>
<dbReference type="InterPro" id="IPR039424">
    <property type="entry name" value="SBP_5"/>
</dbReference>
<dbReference type="AlphaFoldDB" id="A0A2R8ABA4"/>
<feature type="signal peptide" evidence="4">
    <location>
        <begin position="1"/>
        <end position="20"/>
    </location>
</feature>
<feature type="chain" id="PRO_5015354623" evidence="4">
    <location>
        <begin position="21"/>
        <end position="596"/>
    </location>
</feature>
<sequence length="596" mass="66772">MSRFGLIPVAVILSATTALAEPQHGIAMYGEPALPPDFAHLPYANPDAPKGGEIVFGETGSFDSLNPWIQAGRAPWGTRAHVAEGLMGRSYDEPFTLYGLLAESVEMSEARDWIEFHLNPAAEFSDGSPVTVEDVVWSFETMGEEGHGRYRRAWDGVESWEQTGEHSVRFNLTGDNRELPLILALRPILKKADWDDREFTESSMEPWIASGPYVIGEADQGRSVSFERNPDYWGADLGFNVGKHNFDTIRYEFFGDSEAVWQAFTSGETNHFVENDPGRWVDRYDFPRVRNGEVVQSIVPHERPSGMSGLVFNTRNPLFEDVRVRDALIHAFNFEFINETLNAGVPQRIESYFDNSILAFDGAAEGMELALLEPFAGDLPADALEAYELPSGTADARNRGNLRRATQLLADAGWTVQDGVLRNEEGEAFTFEILINSSLNEPVTNIYADALERLGIDANITLLVDNAQYTERRDNYDFDMITYTWGLSLSPGTEQYRYWGSEGREETGTRNMPGIDNPAVDASIDAILNAGSRDEFLAATRALDRVLTTGRYVVPFWFTPEVRVAHAAEISWDADNLPIYGYWIGFMPDAWWFEAE</sequence>